<dbReference type="RefSeq" id="WP_181340622.1">
    <property type="nucleotide sequence ID" value="NZ_JAAKDE010000074.1"/>
</dbReference>
<reference evidence="1" key="1">
    <citation type="submission" date="2020-06" db="EMBL/GenBank/DDBJ databases">
        <title>Novel chitinolytic bacterium.</title>
        <authorList>
            <person name="Ungkulpasvich U."/>
            <person name="Kosugi A."/>
            <person name="Uke A."/>
        </authorList>
    </citation>
    <scope>NUCLEOTIDE SEQUENCE</scope>
    <source>
        <strain evidence="1">UUS1-1</strain>
    </source>
</reference>
<dbReference type="Proteomes" id="UP000657177">
    <property type="component" value="Unassembled WGS sequence"/>
</dbReference>
<feature type="non-terminal residue" evidence="1">
    <location>
        <position position="171"/>
    </location>
</feature>
<name>A0A8J6LJP2_9FIRM</name>
<dbReference type="EMBL" id="JAAKDE010000074">
    <property type="protein sequence ID" value="MBA2134161.1"/>
    <property type="molecule type" value="Genomic_DNA"/>
</dbReference>
<keyword evidence="2" id="KW-1185">Reference proteome</keyword>
<evidence type="ECO:0008006" key="3">
    <source>
        <dbReference type="Google" id="ProtNLM"/>
    </source>
</evidence>
<dbReference type="AlphaFoldDB" id="A0A8J6LJP2"/>
<organism evidence="1 2">
    <name type="scientific">Capillibacterium thermochitinicola</name>
    <dbReference type="NCBI Taxonomy" id="2699427"/>
    <lineage>
        <taxon>Bacteria</taxon>
        <taxon>Bacillati</taxon>
        <taxon>Bacillota</taxon>
        <taxon>Capillibacterium</taxon>
    </lineage>
</organism>
<comment type="caution">
    <text evidence="1">The sequence shown here is derived from an EMBL/GenBank/DDBJ whole genome shotgun (WGS) entry which is preliminary data.</text>
</comment>
<sequence>MGNIELNIYCDEIKEETIKYMHVDNEKWIYIGILIVPVDKEEQLIRSLLNKRCGNPEAREWGKCERECSFHEKNDKEVHYKKLGTKDRYFIAERWLDFFMEDRELTWFYILGINLTNLNYDFFGNASGSERFLRIYNRFFRMAIQKSVKSYFSSYDTITINNLGQCIIKFA</sequence>
<proteinExistence type="predicted"/>
<accession>A0A8J6LJP2</accession>
<gene>
    <name evidence="1" type="ORF">G5B42_11565</name>
</gene>
<evidence type="ECO:0000313" key="2">
    <source>
        <dbReference type="Proteomes" id="UP000657177"/>
    </source>
</evidence>
<evidence type="ECO:0000313" key="1">
    <source>
        <dbReference type="EMBL" id="MBA2134161.1"/>
    </source>
</evidence>
<protein>
    <recommendedName>
        <fullName evidence="3">DUF3800 domain-containing protein</fullName>
    </recommendedName>
</protein>